<evidence type="ECO:0000256" key="14">
    <source>
        <dbReference type="PIRSR" id="PIRSR604809-3"/>
    </source>
</evidence>
<keyword evidence="14" id="KW-0460">Magnesium</keyword>
<evidence type="ECO:0000256" key="6">
    <source>
        <dbReference type="ARBA" id="ARBA00022598"/>
    </source>
</evidence>
<dbReference type="GO" id="GO:0006542">
    <property type="term" value="P:glutamine biosynthetic process"/>
    <property type="evidence" value="ECO:0007669"/>
    <property type="project" value="InterPro"/>
</dbReference>
<dbReference type="Pfam" id="PF03951">
    <property type="entry name" value="Gln-synt_N"/>
    <property type="match status" value="1"/>
</dbReference>
<feature type="binding site" evidence="13">
    <location>
        <position position="183"/>
    </location>
    <ligand>
        <name>ATP</name>
        <dbReference type="ChEBI" id="CHEBI:30616"/>
    </ligand>
</feature>
<dbReference type="PANTHER" id="PTHR43785">
    <property type="entry name" value="GAMMA-GLUTAMYLPUTRESCINE SYNTHETASE"/>
    <property type="match status" value="1"/>
</dbReference>
<evidence type="ECO:0000313" key="20">
    <source>
        <dbReference type="Proteomes" id="UP000092574"/>
    </source>
</evidence>
<evidence type="ECO:0000256" key="4">
    <source>
        <dbReference type="ARBA" id="ARBA00021364"/>
    </source>
</evidence>
<accession>A0A1C7IDU8</accession>
<feature type="binding site" evidence="14">
    <location>
        <position position="332"/>
    </location>
    <ligand>
        <name>Mg(2+)</name>
        <dbReference type="ChEBI" id="CHEBI:18420"/>
        <label>1</label>
    </ligand>
</feature>
<feature type="binding site" evidence="14">
    <location>
        <position position="195"/>
    </location>
    <ligand>
        <name>Mg(2+)</name>
        <dbReference type="ChEBI" id="CHEBI:18420"/>
        <label>1</label>
    </ligand>
</feature>
<protein>
    <recommendedName>
        <fullName evidence="4">Glutamine synthetase</fullName>
        <ecNumber evidence="3">6.3.1.2</ecNumber>
    </recommendedName>
    <alternativeName>
        <fullName evidence="11">Glutamate--ammonia ligase</fullName>
    </alternativeName>
    <alternativeName>
        <fullName evidence="10">Glutamine synthetase I alpha</fullName>
    </alternativeName>
</protein>
<dbReference type="EMBL" id="CP015405">
    <property type="protein sequence ID" value="ANU77840.1"/>
    <property type="molecule type" value="Genomic_DNA"/>
</dbReference>
<evidence type="ECO:0000256" key="15">
    <source>
        <dbReference type="PROSITE-ProRule" id="PRU01330"/>
    </source>
</evidence>
<evidence type="ECO:0000256" key="7">
    <source>
        <dbReference type="ARBA" id="ARBA00022723"/>
    </source>
</evidence>
<comment type="cofactor">
    <cofactor evidence="14">
        <name>Mg(2+)</name>
        <dbReference type="ChEBI" id="CHEBI:18420"/>
    </cofactor>
    <text evidence="14">Binds 2 Mg(2+) ions per subunit.</text>
</comment>
<dbReference type="KEGG" id="byl:A4V09_20150"/>
<dbReference type="InterPro" id="IPR008146">
    <property type="entry name" value="Gln_synth_cat_dom"/>
</dbReference>
<feature type="domain" description="GS beta-grasp" evidence="17">
    <location>
        <begin position="16"/>
        <end position="101"/>
    </location>
</feature>
<dbReference type="SMART" id="SM01230">
    <property type="entry name" value="Gln-synt_C"/>
    <property type="match status" value="1"/>
</dbReference>
<dbReference type="AlphaFoldDB" id="A0A1C7IDU8"/>
<evidence type="ECO:0000313" key="19">
    <source>
        <dbReference type="EMBL" id="ANU77840.1"/>
    </source>
</evidence>
<keyword evidence="9 13" id="KW-0067">ATP-binding</keyword>
<evidence type="ECO:0000259" key="17">
    <source>
        <dbReference type="PROSITE" id="PS51986"/>
    </source>
</evidence>
<evidence type="ECO:0000256" key="12">
    <source>
        <dbReference type="PIRSR" id="PIRSR604809-1"/>
    </source>
</evidence>
<evidence type="ECO:0000256" key="11">
    <source>
        <dbReference type="ARBA" id="ARBA00030668"/>
    </source>
</evidence>
<evidence type="ECO:0000256" key="2">
    <source>
        <dbReference type="ARBA" id="ARBA00009897"/>
    </source>
</evidence>
<evidence type="ECO:0000256" key="8">
    <source>
        <dbReference type="ARBA" id="ARBA00022741"/>
    </source>
</evidence>
<dbReference type="GO" id="GO:0005737">
    <property type="term" value="C:cytoplasm"/>
    <property type="evidence" value="ECO:0007669"/>
    <property type="project" value="UniProtKB-SubCell"/>
</dbReference>
<dbReference type="SUPFAM" id="SSF55931">
    <property type="entry name" value="Glutamine synthetase/guanido kinase"/>
    <property type="match status" value="1"/>
</dbReference>
<dbReference type="PANTHER" id="PTHR43785:SF12">
    <property type="entry name" value="TYPE-1 GLUTAMINE SYNTHETASE 2"/>
    <property type="match status" value="1"/>
</dbReference>
<evidence type="ECO:0000256" key="10">
    <source>
        <dbReference type="ARBA" id="ARBA00030136"/>
    </source>
</evidence>
<keyword evidence="20" id="KW-1185">Reference proteome</keyword>
<evidence type="ECO:0000256" key="3">
    <source>
        <dbReference type="ARBA" id="ARBA00012937"/>
    </source>
</evidence>
<dbReference type="Pfam" id="PF00120">
    <property type="entry name" value="Gln-synt_C"/>
    <property type="match status" value="1"/>
</dbReference>
<evidence type="ECO:0000259" key="18">
    <source>
        <dbReference type="PROSITE" id="PS51987"/>
    </source>
</evidence>
<dbReference type="InterPro" id="IPR036651">
    <property type="entry name" value="Gln_synt_N_sf"/>
</dbReference>
<organism evidence="19 20">
    <name type="scientific">Blautia pseudococcoides</name>
    <dbReference type="NCBI Taxonomy" id="1796616"/>
    <lineage>
        <taxon>Bacteria</taxon>
        <taxon>Bacillati</taxon>
        <taxon>Bacillota</taxon>
        <taxon>Clostridia</taxon>
        <taxon>Lachnospirales</taxon>
        <taxon>Lachnospiraceae</taxon>
        <taxon>Blautia</taxon>
    </lineage>
</organism>
<feature type="binding site" evidence="14">
    <location>
        <position position="133"/>
    </location>
    <ligand>
        <name>Mg(2+)</name>
        <dbReference type="ChEBI" id="CHEBI:18420"/>
        <label>1</label>
    </ligand>
</feature>
<dbReference type="Gene3D" id="3.10.20.70">
    <property type="entry name" value="Glutamine synthetase, N-terminal domain"/>
    <property type="match status" value="1"/>
</dbReference>
<dbReference type="PROSITE" id="PS51987">
    <property type="entry name" value="GS_CATALYTIC"/>
    <property type="match status" value="1"/>
</dbReference>
<feature type="binding site" evidence="13">
    <location>
        <begin position="198"/>
        <end position="200"/>
    </location>
    <ligand>
        <name>ATP</name>
        <dbReference type="ChEBI" id="CHEBI:30616"/>
    </ligand>
</feature>
<dbReference type="OrthoDB" id="9807095at2"/>
<feature type="domain" description="GS catalytic" evidence="18">
    <location>
        <begin position="108"/>
        <end position="443"/>
    </location>
</feature>
<feature type="binding site" evidence="12">
    <location>
        <position position="303"/>
    </location>
    <ligand>
        <name>L-glutamate</name>
        <dbReference type="ChEBI" id="CHEBI:29985"/>
    </ligand>
</feature>
<comment type="subcellular location">
    <subcellularLocation>
        <location evidence="1">Cytoplasm</location>
    </subcellularLocation>
</comment>
<sequence length="443" mass="50226">MQNYTREAILRMAEEEDVEFIRLQFTDMFGTLKNIAIPSSKLEKAMDNRCVIDASSIGGFIRNEEADMYLHPDLSTFTILPWRPQQGKVARFICDIYQEDGTPYKESPRFILNRVAAKAAEMGYSLMVNPECEFFLFHTDDNGMPTTTTHEKAGYMDLSPVDLGENARRDMVLTLEEMGYEIESSHHEIAPGQHEIDFRFSDAPETADKVMTFKVAVRTIAKRHGLHATFMPKPKAGVNGSGMHVNMYLMKDGKNIFSDPSDDLGLSRGGYSFLAGIFAHIKGMTALCNPLVNSYKRLAPGFEAPSDITWSSKQRTALVRVQTQRDEGARLELRSPDSSSNPYLVFALCLAAGLDGIEKNLQAPKELKENIRKLSREEKENAGIDTLPENLSEALEEFNRDPLMRAVLGDTFTKCYVKAKKKEWESYMEQVSEWEIEQYLYRV</sequence>
<feature type="binding site" evidence="14">
    <location>
        <position position="131"/>
    </location>
    <ligand>
        <name>Mg(2+)</name>
        <dbReference type="ChEBI" id="CHEBI:18420"/>
        <label>1</label>
    </ligand>
</feature>
<gene>
    <name evidence="19" type="ORF">A4V09_20150</name>
</gene>
<dbReference type="GO" id="GO:0005524">
    <property type="term" value="F:ATP binding"/>
    <property type="evidence" value="ECO:0007669"/>
    <property type="project" value="UniProtKB-KW"/>
</dbReference>
<dbReference type="Proteomes" id="UP000092574">
    <property type="component" value="Chromosome"/>
</dbReference>
<evidence type="ECO:0000256" key="9">
    <source>
        <dbReference type="ARBA" id="ARBA00022840"/>
    </source>
</evidence>
<evidence type="ECO:0000256" key="5">
    <source>
        <dbReference type="ARBA" id="ARBA00022490"/>
    </source>
</evidence>
<dbReference type="InterPro" id="IPR014746">
    <property type="entry name" value="Gln_synth/guanido_kin_cat_dom"/>
</dbReference>
<keyword evidence="8 13" id="KW-0547">Nucleotide-binding</keyword>
<dbReference type="InterPro" id="IPR004809">
    <property type="entry name" value="Gln_synth_I"/>
</dbReference>
<feature type="binding site" evidence="12">
    <location>
        <position position="334"/>
    </location>
    <ligand>
        <name>L-glutamate</name>
        <dbReference type="ChEBI" id="CHEBI:29985"/>
    </ligand>
</feature>
<evidence type="ECO:0000256" key="13">
    <source>
        <dbReference type="PIRSR" id="PIRSR604809-2"/>
    </source>
</evidence>
<feature type="binding site" evidence="12">
    <location>
        <position position="297"/>
    </location>
    <ligand>
        <name>L-glutamate</name>
        <dbReference type="ChEBI" id="CHEBI:29985"/>
    </ligand>
</feature>
<evidence type="ECO:0000256" key="1">
    <source>
        <dbReference type="ARBA" id="ARBA00004496"/>
    </source>
</evidence>
<reference evidence="19" key="1">
    <citation type="submission" date="2017-04" db="EMBL/GenBank/DDBJ databases">
        <title>Complete Genome Sequences of Twelve Strains of a Stable Defined Moderately Diverse Mouse Microbiota 2 (sDMDMm2).</title>
        <authorList>
            <person name="Uchimura Y."/>
            <person name="Wyss M."/>
            <person name="Brugiroux S."/>
            <person name="Limenitakis J.P."/>
            <person name="Stecher B."/>
            <person name="McCoy K.D."/>
            <person name="Macpherson A.J."/>
        </authorList>
    </citation>
    <scope>NUCLEOTIDE SEQUENCE</scope>
    <source>
        <strain evidence="19">YL58</strain>
    </source>
</reference>
<keyword evidence="7 14" id="KW-0479">Metal-binding</keyword>
<dbReference type="InterPro" id="IPR008147">
    <property type="entry name" value="Gln_synt_N"/>
</dbReference>
<dbReference type="GO" id="GO:0046872">
    <property type="term" value="F:metal ion binding"/>
    <property type="evidence" value="ECO:0007669"/>
    <property type="project" value="UniProtKB-KW"/>
</dbReference>
<keyword evidence="5" id="KW-0963">Cytoplasm</keyword>
<feature type="binding site" evidence="14">
    <location>
        <position position="188"/>
    </location>
    <ligand>
        <name>Mg(2+)</name>
        <dbReference type="ChEBI" id="CHEBI:18420"/>
        <label>1</label>
    </ligand>
</feature>
<keyword evidence="6 19" id="KW-0436">Ligase</keyword>
<feature type="binding site" evidence="12">
    <location>
        <position position="315"/>
    </location>
    <ligand>
        <name>L-glutamate</name>
        <dbReference type="ChEBI" id="CHEBI:29985"/>
    </ligand>
</feature>
<feature type="binding site" evidence="12">
    <location>
        <begin position="239"/>
        <end position="240"/>
    </location>
    <ligand>
        <name>L-glutamate</name>
        <dbReference type="ChEBI" id="CHEBI:29985"/>
    </ligand>
</feature>
<feature type="binding site" evidence="14">
    <location>
        <position position="244"/>
    </location>
    <ligand>
        <name>Mg(2+)</name>
        <dbReference type="ChEBI" id="CHEBI:18420"/>
        <label>1</label>
    </ligand>
</feature>
<dbReference type="PROSITE" id="PS51986">
    <property type="entry name" value="GS_BETA_GRASP"/>
    <property type="match status" value="1"/>
</dbReference>
<feature type="binding site" evidence="13">
    <location>
        <position position="315"/>
    </location>
    <ligand>
        <name>ATP</name>
        <dbReference type="ChEBI" id="CHEBI:30616"/>
    </ligand>
</feature>
<dbReference type="GO" id="GO:0004356">
    <property type="term" value="F:glutamine synthetase activity"/>
    <property type="evidence" value="ECO:0007669"/>
    <property type="project" value="UniProtKB-EC"/>
</dbReference>
<comment type="similarity">
    <text evidence="2 15 16">Belongs to the glutamine synthetase family.</text>
</comment>
<dbReference type="NCBIfam" id="TIGR00653">
    <property type="entry name" value="GlnA"/>
    <property type="match status" value="1"/>
</dbReference>
<dbReference type="EC" id="6.3.1.2" evidence="3"/>
<dbReference type="SUPFAM" id="SSF54368">
    <property type="entry name" value="Glutamine synthetase, N-terminal domain"/>
    <property type="match status" value="1"/>
</dbReference>
<proteinExistence type="inferred from homology"/>
<dbReference type="Gene3D" id="3.30.590.10">
    <property type="entry name" value="Glutamine synthetase/guanido kinase, catalytic domain"/>
    <property type="match status" value="1"/>
</dbReference>
<dbReference type="STRING" id="1796616.A4V09_20150"/>
<evidence type="ECO:0000256" key="16">
    <source>
        <dbReference type="RuleBase" id="RU000384"/>
    </source>
</evidence>
<dbReference type="RefSeq" id="WP_065543942.1">
    <property type="nucleotide sequence ID" value="NZ_CP015405.2"/>
</dbReference>
<name>A0A1C7IDU8_9FIRM</name>